<organism evidence="4 5">
    <name type="scientific">Marinobacter xestospongiae</name>
    <dbReference type="NCBI Taxonomy" id="994319"/>
    <lineage>
        <taxon>Bacteria</taxon>
        <taxon>Pseudomonadati</taxon>
        <taxon>Pseudomonadota</taxon>
        <taxon>Gammaproteobacteria</taxon>
        <taxon>Pseudomonadales</taxon>
        <taxon>Marinobacteraceae</taxon>
        <taxon>Marinobacter</taxon>
    </lineage>
</organism>
<dbReference type="PRINTS" id="PR00394">
    <property type="entry name" value="RHSPROTEIN"/>
</dbReference>
<comment type="caution">
    <text evidence="4">The sequence shown here is derived from an EMBL/GenBank/DDBJ whole genome shotgun (WGS) entry which is preliminary data.</text>
</comment>
<dbReference type="InterPro" id="IPR006530">
    <property type="entry name" value="YD"/>
</dbReference>
<dbReference type="NCBIfam" id="TIGR03696">
    <property type="entry name" value="Rhs_assc_core"/>
    <property type="match status" value="1"/>
</dbReference>
<feature type="compositionally biased region" description="Polar residues" evidence="2">
    <location>
        <begin position="410"/>
        <end position="421"/>
    </location>
</feature>
<feature type="domain" description="Teneurin-like YD-shell" evidence="3">
    <location>
        <begin position="826"/>
        <end position="909"/>
    </location>
</feature>
<gene>
    <name evidence="4" type="ORF">RYS15_07435</name>
</gene>
<feature type="domain" description="Teneurin-like YD-shell" evidence="3">
    <location>
        <begin position="932"/>
        <end position="1216"/>
    </location>
</feature>
<dbReference type="Proteomes" id="UP001269819">
    <property type="component" value="Unassembled WGS sequence"/>
</dbReference>
<evidence type="ECO:0000313" key="5">
    <source>
        <dbReference type="Proteomes" id="UP001269819"/>
    </source>
</evidence>
<dbReference type="PANTHER" id="PTHR32305:SF15">
    <property type="entry name" value="PROTEIN RHSA-RELATED"/>
    <property type="match status" value="1"/>
</dbReference>
<feature type="compositionally biased region" description="Basic and acidic residues" evidence="2">
    <location>
        <begin position="400"/>
        <end position="409"/>
    </location>
</feature>
<proteinExistence type="predicted"/>
<sequence length="1365" mass="153344">MQNIRSITDDWSPILIAFFALVALSLLGGAQEARAGGNIPAPRVIPQLDALGVYPKEEDMRVAAFGGDIVITREWTGRGWDWNRAWNNISFRTGQTPPLGAASAGFAARQSSAVSRLGGIPPDGPPISIVDTYFGMRSLIARNGVAFRRVSNGQVDGYVGLRYRAQSSPVYETVELKARGAEWRDLDGNWITYDLFKGGIDPYWRNEGTITAYGNEIFTNRFVRDDLNRIIAVKDHFGEVAVTFNYVDDTGKINRVEDRSGRSVSYRYNDKNQLVEFTDVRGETWSYTYTERQDSQGGALLLTAPRLASVTDPRGNTVTYEHTLNSTTVTDRDGVVTVYRYGTDLEREKIIRTSELPDGSVKRTIKDNTEHYGSTPKFQTFLNGDLISQRFGDYRNYSTENERGERTKYQQDQFLRPSSKTYPDGSTERWQYSADGRHLKSHTDRRGVRTEWDYDDKGRVTEQRRAAGRPEQQTVRYQYPDLMTRITTTLGDAHTASATITERFDQAGNVIEVTDAENNTTRYTYNVMGQVLTKTTPLGHVYQYSYDDGGFLVEQTDPLQRTTTHTYDAVGNRITTTWPNQAVTQYQFNELNQQVGVTNALNQTIKTEYDRLSRTFTMTDARGAATQVSMDARGNPTTIRDPNGNVTRQHYDAGRLEATEYPTFEQRYQYADGSRLEQVTDHYDGRQSATQLQLNPLGQVEQQVDANQNPEYREYDGLGQLIQIIDAIGGVTRLTYDVHGNLVQVTDPEGRSTWFEYNGNGQVIAEERRPTAGSVARRTYQYDADGNLHIENTPNGAKVVYHYNPTAELTGITLYPDQVSDTPEQVISFTYNALGQLASYEDGETAGSYSYDELGQLLTATTDYGPFTKSISYTYDAAGNIATYTNPEGVTYTYSYDANGQVTSIDIPDVGLVGFTDYQWNQPTRITLPGGSVIQRQYDGLQRMASNSLRDPAQQTLEAVSYSYDAVGNILSKDSNDGDYLYGYDNLYRLISADYPKAGDETFAYDGVGNRTSYNGDAGWEYNDANQLTEQSDTAYEYNANGHLVKKTKNGEVTKFFYNSQERLVRVENGVGHVVSEYGFNPFGHRLWKEVGGVKTYFYYNRSGLVGEYDAAGVFIKEYQYIPKSNWMSDPLLQRANGRVYFYQTDHLGTPLKLVSSSGEIVWNASYFAFGKSRVGVEVILNNLRFSGQYYDEETGLHHNYFRDYEAELGRYIQSDPIGLRGGLGLYPYAAGNPLGYSDPYGLCPAGGAICIPVGIGVLQFIADSIAFYIAFNSWFDDDEDVYSDPYGGYDPTDERDALDLAEKPSGQETCDEIREAIIALENRIRGREENNEDNCGGDPGHRQRVQRLKNALRNLKQRLGSCHG</sequence>
<evidence type="ECO:0000256" key="1">
    <source>
        <dbReference type="ARBA" id="ARBA00022737"/>
    </source>
</evidence>
<evidence type="ECO:0000313" key="4">
    <source>
        <dbReference type="EMBL" id="MDV2078511.1"/>
    </source>
</evidence>
<keyword evidence="1" id="KW-0677">Repeat</keyword>
<dbReference type="InterPro" id="IPR050708">
    <property type="entry name" value="T6SS_VgrG/RHS"/>
</dbReference>
<dbReference type="Gene3D" id="2.180.10.10">
    <property type="entry name" value="RHS repeat-associated core"/>
    <property type="match status" value="5"/>
</dbReference>
<dbReference type="InterPro" id="IPR056823">
    <property type="entry name" value="TEN-like_YD-shell"/>
</dbReference>
<dbReference type="InterPro" id="IPR022385">
    <property type="entry name" value="Rhs_assc_core"/>
</dbReference>
<dbReference type="RefSeq" id="WP_316973269.1">
    <property type="nucleotide sequence ID" value="NZ_JAWIIJ010000004.1"/>
</dbReference>
<feature type="region of interest" description="Disordered" evidence="2">
    <location>
        <begin position="399"/>
        <end position="429"/>
    </location>
</feature>
<dbReference type="Pfam" id="PF05593">
    <property type="entry name" value="RHS_repeat"/>
    <property type="match status" value="5"/>
</dbReference>
<accession>A0ABU3VWE8</accession>
<evidence type="ECO:0000259" key="3">
    <source>
        <dbReference type="Pfam" id="PF25023"/>
    </source>
</evidence>
<evidence type="ECO:0000256" key="2">
    <source>
        <dbReference type="SAM" id="MobiDB-lite"/>
    </source>
</evidence>
<protein>
    <submittedName>
        <fullName evidence="4">RHS repeat-associated core domain-containing protein</fullName>
    </submittedName>
</protein>
<dbReference type="EMBL" id="JAWIIJ010000004">
    <property type="protein sequence ID" value="MDV2078511.1"/>
    <property type="molecule type" value="Genomic_DNA"/>
</dbReference>
<name>A0ABU3VWE8_9GAMM</name>
<dbReference type="InterPro" id="IPR031325">
    <property type="entry name" value="RHS_repeat"/>
</dbReference>
<dbReference type="Pfam" id="PF25023">
    <property type="entry name" value="TEN_YD-shell"/>
    <property type="match status" value="2"/>
</dbReference>
<keyword evidence="5" id="KW-1185">Reference proteome</keyword>
<dbReference type="PANTHER" id="PTHR32305">
    <property type="match status" value="1"/>
</dbReference>
<dbReference type="NCBIfam" id="TIGR01643">
    <property type="entry name" value="YD_repeat_2x"/>
    <property type="match status" value="6"/>
</dbReference>
<reference evidence="4 5" key="1">
    <citation type="submission" date="2023-10" db="EMBL/GenBank/DDBJ databases">
        <title>Characteristics and mechanism of a salt-tolerant marine origin heterotrophic nitrifying- aerobic denitrifying bacteria Marinobacter xestospongiae HN1.</title>
        <authorList>
            <person name="Qi R."/>
        </authorList>
    </citation>
    <scope>NUCLEOTIDE SEQUENCE [LARGE SCALE GENOMIC DNA]</scope>
    <source>
        <strain evidence="4 5">HN1</strain>
    </source>
</reference>